<accession>A0A1J5RXN0</accession>
<dbReference type="EMBL" id="MLJW01000142">
    <property type="protein sequence ID" value="OIQ96828.1"/>
    <property type="molecule type" value="Genomic_DNA"/>
</dbReference>
<gene>
    <name evidence="2" type="ORF">GALL_211540</name>
</gene>
<proteinExistence type="predicted"/>
<name>A0A1J5RXN0_9ZZZZ</name>
<evidence type="ECO:0000313" key="2">
    <source>
        <dbReference type="EMBL" id="OIQ96828.1"/>
    </source>
</evidence>
<protein>
    <recommendedName>
        <fullName evidence="1">DUF2249 domain-containing protein</fullName>
    </recommendedName>
</protein>
<dbReference type="InterPro" id="IPR018720">
    <property type="entry name" value="DUF2249"/>
</dbReference>
<dbReference type="Pfam" id="PF10006">
    <property type="entry name" value="DUF2249"/>
    <property type="match status" value="1"/>
</dbReference>
<organism evidence="2">
    <name type="scientific">mine drainage metagenome</name>
    <dbReference type="NCBI Taxonomy" id="410659"/>
    <lineage>
        <taxon>unclassified sequences</taxon>
        <taxon>metagenomes</taxon>
        <taxon>ecological metagenomes</taxon>
    </lineage>
</organism>
<dbReference type="AlphaFoldDB" id="A0A1J5RXN0"/>
<sequence length="94" mass="10595">MEPLNVVNQPHSHRRADSTYPFDASGIAKRFRHAAIFGALSALEPGETMAFFNDHDPLPLLAQIEQHFGDKVRIEYVTRSHEGVRIDFHVQNGA</sequence>
<evidence type="ECO:0000259" key="1">
    <source>
        <dbReference type="Pfam" id="PF10006"/>
    </source>
</evidence>
<reference evidence="2" key="1">
    <citation type="submission" date="2016-10" db="EMBL/GenBank/DDBJ databases">
        <title>Sequence of Gallionella enrichment culture.</title>
        <authorList>
            <person name="Poehlein A."/>
            <person name="Muehling M."/>
            <person name="Daniel R."/>
        </authorList>
    </citation>
    <scope>NUCLEOTIDE SEQUENCE</scope>
</reference>
<comment type="caution">
    <text evidence="2">The sequence shown here is derived from an EMBL/GenBank/DDBJ whole genome shotgun (WGS) entry which is preliminary data.</text>
</comment>
<feature type="domain" description="DUF2249" evidence="1">
    <location>
        <begin position="22"/>
        <end position="89"/>
    </location>
</feature>